<dbReference type="InterPro" id="IPR001204">
    <property type="entry name" value="Phos_transporter"/>
</dbReference>
<comment type="function">
    <text evidence="7">Sodium-phosphate symporter.</text>
</comment>
<feature type="region of interest" description="Disordered" evidence="8">
    <location>
        <begin position="274"/>
        <end position="293"/>
    </location>
</feature>
<feature type="transmembrane region" description="Helical" evidence="7">
    <location>
        <begin position="9"/>
        <end position="28"/>
    </location>
</feature>
<comment type="subcellular location">
    <subcellularLocation>
        <location evidence="1 7">Membrane</location>
        <topology evidence="1 7">Multi-pass membrane protein</topology>
    </subcellularLocation>
</comment>
<evidence type="ECO:0000256" key="4">
    <source>
        <dbReference type="ARBA" id="ARBA00022692"/>
    </source>
</evidence>
<evidence type="ECO:0000256" key="3">
    <source>
        <dbReference type="ARBA" id="ARBA00022592"/>
    </source>
</evidence>
<dbReference type="GeneID" id="39874431"/>
<dbReference type="Proteomes" id="UP000236319">
    <property type="component" value="Unassembled WGS sequence"/>
</dbReference>
<keyword evidence="6 7" id="KW-0472">Membrane</keyword>
<dbReference type="RefSeq" id="XP_028866904.1">
    <property type="nucleotide sequence ID" value="XM_029011071.1"/>
</dbReference>
<name>A0A2H6KCE3_9APIC</name>
<dbReference type="OrthoDB" id="430309at2759"/>
<feature type="transmembrane region" description="Helical" evidence="7">
    <location>
        <begin position="48"/>
        <end position="68"/>
    </location>
</feature>
<dbReference type="AlphaFoldDB" id="A0A2H6KCE3"/>
<comment type="caution">
    <text evidence="9">The sequence shown here is derived from an EMBL/GenBank/DDBJ whole genome shotgun (WGS) entry which is preliminary data.</text>
</comment>
<evidence type="ECO:0000256" key="1">
    <source>
        <dbReference type="ARBA" id="ARBA00004141"/>
    </source>
</evidence>
<feature type="transmembrane region" description="Helical" evidence="7">
    <location>
        <begin position="519"/>
        <end position="543"/>
    </location>
</feature>
<feature type="transmembrane region" description="Helical" evidence="7">
    <location>
        <begin position="398"/>
        <end position="420"/>
    </location>
</feature>
<dbReference type="VEuPathDB" id="PiroplasmaDB:BOVATA_021540"/>
<protein>
    <recommendedName>
        <fullName evidence="7">Phosphate transporter</fullName>
    </recommendedName>
</protein>
<keyword evidence="3 7" id="KW-0592">Phosphate transport</keyword>
<dbReference type="GO" id="GO:0035435">
    <property type="term" value="P:phosphate ion transmembrane transport"/>
    <property type="evidence" value="ECO:0007669"/>
    <property type="project" value="TreeGrafter"/>
</dbReference>
<feature type="transmembrane region" description="Helical" evidence="7">
    <location>
        <begin position="143"/>
        <end position="168"/>
    </location>
</feature>
<feature type="transmembrane region" description="Helical" evidence="7">
    <location>
        <begin position="180"/>
        <end position="202"/>
    </location>
</feature>
<evidence type="ECO:0000256" key="2">
    <source>
        <dbReference type="ARBA" id="ARBA00022448"/>
    </source>
</evidence>
<evidence type="ECO:0000256" key="6">
    <source>
        <dbReference type="ARBA" id="ARBA00023136"/>
    </source>
</evidence>
<evidence type="ECO:0000313" key="10">
    <source>
        <dbReference type="Proteomes" id="UP000236319"/>
    </source>
</evidence>
<dbReference type="PANTHER" id="PTHR11101:SF80">
    <property type="entry name" value="PHOSPHATE TRANSPORTER"/>
    <property type="match status" value="1"/>
</dbReference>
<proteinExistence type="inferred from homology"/>
<dbReference type="GO" id="GO:0005315">
    <property type="term" value="F:phosphate transmembrane transporter activity"/>
    <property type="evidence" value="ECO:0007669"/>
    <property type="project" value="InterPro"/>
</dbReference>
<dbReference type="PANTHER" id="PTHR11101">
    <property type="entry name" value="PHOSPHATE TRANSPORTER"/>
    <property type="match status" value="1"/>
</dbReference>
<keyword evidence="4 7" id="KW-0812">Transmembrane</keyword>
<keyword evidence="10" id="KW-1185">Reference proteome</keyword>
<accession>A0A2H6KCE3</accession>
<feature type="transmembrane region" description="Helical" evidence="7">
    <location>
        <begin position="231"/>
        <end position="252"/>
    </location>
</feature>
<evidence type="ECO:0000256" key="8">
    <source>
        <dbReference type="SAM" id="MobiDB-lite"/>
    </source>
</evidence>
<reference evidence="9 10" key="1">
    <citation type="journal article" date="2017" name="BMC Genomics">
        <title>Whole-genome assembly of Babesia ovata and comparative genomics between closely related pathogens.</title>
        <authorList>
            <person name="Yamagishi J."/>
            <person name="Asada M."/>
            <person name="Hakimi H."/>
            <person name="Tanaka T.Q."/>
            <person name="Sugimoto C."/>
            <person name="Kawazu S."/>
        </authorList>
    </citation>
    <scope>NUCLEOTIDE SEQUENCE [LARGE SCALE GENOMIC DNA]</scope>
    <source>
        <strain evidence="9 10">Miyake</strain>
    </source>
</reference>
<feature type="transmembrane region" description="Helical" evidence="7">
    <location>
        <begin position="349"/>
        <end position="368"/>
    </location>
</feature>
<organism evidence="9 10">
    <name type="scientific">Babesia ovata</name>
    <dbReference type="NCBI Taxonomy" id="189622"/>
    <lineage>
        <taxon>Eukaryota</taxon>
        <taxon>Sar</taxon>
        <taxon>Alveolata</taxon>
        <taxon>Apicomplexa</taxon>
        <taxon>Aconoidasida</taxon>
        <taxon>Piroplasmida</taxon>
        <taxon>Babesiidae</taxon>
        <taxon>Babesia</taxon>
    </lineage>
</organism>
<dbReference type="Pfam" id="PF01384">
    <property type="entry name" value="PHO4"/>
    <property type="match status" value="1"/>
</dbReference>
<comment type="similarity">
    <text evidence="7">Belongs to the inorganic phosphate transporter (PiT) (TC 2.A.20) family.</text>
</comment>
<sequence>MDVSHPEMLWIVITSGIVSGFLALSIGANDVANAFSTSIGSGSLKLRGAISIAVVFEILGALLLGGSVTDAIRKRVLNFNAFKDAPEDLAMGMMCSTASATIWLLFATFSGMPVSTTHSIIGALAGFGVASGRVNSVRWLQMFYIMLSWIGVPLIAVVVSCTMYLLLQEAILKRQQSYKVLYYTLWFLLAITSIPLVIFLAFDTPLMKVKVEEGLLHDYQQWFNASHGNKAAVVVIIMACLLAIAVPFVYICGSMRNKAGWSFLESQNDTNKEFGVKRNSSSRHIPSEDRSHSMELKVGRSKLEIVEISNMGTSRSAYESLLQSAVEDEEDAQRIAQNTKQTDSHKTEVMFSAMQIIGAVTVIISHSANDTANAVAPFATVLMLYMHGIEKSNDFTPWYILLAGGLCMAVGLALFGYRVIKTVGLKLTRVTPSRGYTIDTTAGSIVLVLSQLGVPLSSTHSAVSSILGVGLVENLKTQDSNEEVPVIELKPPSNKFWAKFPIFKRISTKGVNLMLYRKIFVTWITTIFCSGIMSAIIYIVVIFCHKAISGRDGVPTV</sequence>
<gene>
    <name evidence="9" type="ORF">BOVATA_021540</name>
</gene>
<dbReference type="GO" id="GO:0016020">
    <property type="term" value="C:membrane"/>
    <property type="evidence" value="ECO:0007669"/>
    <property type="project" value="UniProtKB-SubCell"/>
</dbReference>
<dbReference type="EMBL" id="BDSA01000002">
    <property type="protein sequence ID" value="GBE60661.1"/>
    <property type="molecule type" value="Genomic_DNA"/>
</dbReference>
<evidence type="ECO:0000256" key="7">
    <source>
        <dbReference type="RuleBase" id="RU363058"/>
    </source>
</evidence>
<evidence type="ECO:0000313" key="9">
    <source>
        <dbReference type="EMBL" id="GBE60661.1"/>
    </source>
</evidence>
<evidence type="ECO:0000256" key="5">
    <source>
        <dbReference type="ARBA" id="ARBA00022989"/>
    </source>
</evidence>
<keyword evidence="2 7" id="KW-0813">Transport</keyword>
<keyword evidence="5 7" id="KW-1133">Transmembrane helix</keyword>